<evidence type="ECO:0000256" key="4">
    <source>
        <dbReference type="ARBA" id="ARBA00022989"/>
    </source>
</evidence>
<evidence type="ECO:0000313" key="8">
    <source>
        <dbReference type="Proteomes" id="UP001154282"/>
    </source>
</evidence>
<evidence type="ECO:0000313" key="7">
    <source>
        <dbReference type="EMBL" id="CAI0448328.1"/>
    </source>
</evidence>
<evidence type="ECO:0000256" key="6">
    <source>
        <dbReference type="RuleBase" id="RU367022"/>
    </source>
</evidence>
<comment type="caution">
    <text evidence="7">The sequence shown here is derived from an EMBL/GenBank/DDBJ whole genome shotgun (WGS) entry which is preliminary data.</text>
</comment>
<proteinExistence type="inferred from homology"/>
<organism evidence="7 8">
    <name type="scientific">Linum tenue</name>
    <dbReference type="NCBI Taxonomy" id="586396"/>
    <lineage>
        <taxon>Eukaryota</taxon>
        <taxon>Viridiplantae</taxon>
        <taxon>Streptophyta</taxon>
        <taxon>Embryophyta</taxon>
        <taxon>Tracheophyta</taxon>
        <taxon>Spermatophyta</taxon>
        <taxon>Magnoliopsida</taxon>
        <taxon>eudicotyledons</taxon>
        <taxon>Gunneridae</taxon>
        <taxon>Pentapetalae</taxon>
        <taxon>rosids</taxon>
        <taxon>fabids</taxon>
        <taxon>Malpighiales</taxon>
        <taxon>Linaceae</taxon>
        <taxon>Linum</taxon>
    </lineage>
</organism>
<evidence type="ECO:0000256" key="5">
    <source>
        <dbReference type="ARBA" id="ARBA00023136"/>
    </source>
</evidence>
<dbReference type="PANTHER" id="PTHR12483:SF92">
    <property type="entry name" value="COPPER TRANSPORT PROTEIN"/>
    <property type="match status" value="1"/>
</dbReference>
<reference evidence="7" key="1">
    <citation type="submission" date="2022-08" db="EMBL/GenBank/DDBJ databases">
        <authorList>
            <person name="Gutierrez-Valencia J."/>
        </authorList>
    </citation>
    <scope>NUCLEOTIDE SEQUENCE</scope>
</reference>
<keyword evidence="4 6" id="KW-1133">Transmembrane helix</keyword>
<keyword evidence="6" id="KW-0186">Copper</keyword>
<keyword evidence="3 6" id="KW-0187">Copper transport</keyword>
<dbReference type="GO" id="GO:0005375">
    <property type="term" value="F:copper ion transmembrane transporter activity"/>
    <property type="evidence" value="ECO:0007669"/>
    <property type="project" value="UniProtKB-UniRule"/>
</dbReference>
<comment type="subcellular location">
    <subcellularLocation>
        <location evidence="6">Membrane</location>
        <topology evidence="6">Multi-pass membrane protein</topology>
    </subcellularLocation>
</comment>
<keyword evidence="8" id="KW-1185">Reference proteome</keyword>
<evidence type="ECO:0000256" key="2">
    <source>
        <dbReference type="ARBA" id="ARBA00022692"/>
    </source>
</evidence>
<dbReference type="GO" id="GO:0005886">
    <property type="term" value="C:plasma membrane"/>
    <property type="evidence" value="ECO:0007669"/>
    <property type="project" value="TreeGrafter"/>
</dbReference>
<feature type="transmembrane region" description="Helical" evidence="6">
    <location>
        <begin position="116"/>
        <end position="135"/>
    </location>
</feature>
<evidence type="ECO:0000256" key="3">
    <source>
        <dbReference type="ARBA" id="ARBA00022796"/>
    </source>
</evidence>
<dbReference type="EMBL" id="CAMGYJ010000007">
    <property type="protein sequence ID" value="CAI0448328.1"/>
    <property type="molecule type" value="Genomic_DNA"/>
</dbReference>
<feature type="transmembrane region" description="Helical" evidence="6">
    <location>
        <begin position="90"/>
        <end position="110"/>
    </location>
</feature>
<accession>A0AAV0MNG8</accession>
<keyword evidence="6" id="KW-0813">Transport</keyword>
<gene>
    <name evidence="7" type="ORF">LITE_LOCUS29747</name>
</gene>
<dbReference type="PANTHER" id="PTHR12483">
    <property type="entry name" value="SOLUTE CARRIER FAMILY 31 COPPER TRANSPORTERS"/>
    <property type="match status" value="1"/>
</dbReference>
<evidence type="ECO:0000256" key="1">
    <source>
        <dbReference type="ARBA" id="ARBA00006921"/>
    </source>
</evidence>
<dbReference type="InterPro" id="IPR007274">
    <property type="entry name" value="Cop_transporter"/>
</dbReference>
<sequence>MMHMTFYWGREVTILFDSWRTKSWVDYSLSLVACLLAAAFYQYLENHRMRVKIAAAAGSAGKGAGGGGVESGADVPLIQRKFGSSGKWSAARVVGAALFGLNSAIGYMLMLAVMSFNGGVFVAVVVGLGIGYLLFRGVDDESVLVADETSCACA</sequence>
<dbReference type="AlphaFoldDB" id="A0AAV0MNG8"/>
<dbReference type="Pfam" id="PF04145">
    <property type="entry name" value="Ctr"/>
    <property type="match status" value="1"/>
</dbReference>
<comment type="similarity">
    <text evidence="1 6">Belongs to the copper transporter (Ctr) (TC 1.A.56) family. SLC31A subfamily.</text>
</comment>
<protein>
    <recommendedName>
        <fullName evidence="6">Copper transport protein</fullName>
    </recommendedName>
</protein>
<keyword evidence="6" id="KW-0406">Ion transport</keyword>
<keyword evidence="5 6" id="KW-0472">Membrane</keyword>
<keyword evidence="2 6" id="KW-0812">Transmembrane</keyword>
<dbReference type="Proteomes" id="UP001154282">
    <property type="component" value="Unassembled WGS sequence"/>
</dbReference>
<feature type="transmembrane region" description="Helical" evidence="6">
    <location>
        <begin position="24"/>
        <end position="44"/>
    </location>
</feature>
<name>A0AAV0MNG8_9ROSI</name>